<protein>
    <submittedName>
        <fullName evidence="2">Type II toxin-antitoxin system VapC family toxin</fullName>
    </submittedName>
</protein>
<dbReference type="Pfam" id="PF01850">
    <property type="entry name" value="PIN"/>
    <property type="match status" value="1"/>
</dbReference>
<name>A0A9X1YL55_9PROT</name>
<evidence type="ECO:0000313" key="3">
    <source>
        <dbReference type="Proteomes" id="UP001139516"/>
    </source>
</evidence>
<feature type="domain" description="PIN" evidence="1">
    <location>
        <begin position="9"/>
        <end position="130"/>
    </location>
</feature>
<dbReference type="Gene3D" id="3.40.50.1010">
    <property type="entry name" value="5'-nuclease"/>
    <property type="match status" value="1"/>
</dbReference>
<keyword evidence="3" id="KW-1185">Reference proteome</keyword>
<dbReference type="InterPro" id="IPR029060">
    <property type="entry name" value="PIN-like_dom_sf"/>
</dbReference>
<dbReference type="SUPFAM" id="SSF88723">
    <property type="entry name" value="PIN domain-like"/>
    <property type="match status" value="1"/>
</dbReference>
<dbReference type="InterPro" id="IPR002716">
    <property type="entry name" value="PIN_dom"/>
</dbReference>
<dbReference type="Proteomes" id="UP001139516">
    <property type="component" value="Unassembled WGS sequence"/>
</dbReference>
<accession>A0A9X1YL55</accession>
<dbReference type="EMBL" id="JALPRX010000162">
    <property type="protein sequence ID" value="MCK8787996.1"/>
    <property type="molecule type" value="Genomic_DNA"/>
</dbReference>
<dbReference type="RefSeq" id="WP_248670039.1">
    <property type="nucleotide sequence ID" value="NZ_JALPRX010000162.1"/>
</dbReference>
<comment type="caution">
    <text evidence="2">The sequence shown here is derived from an EMBL/GenBank/DDBJ whole genome shotgun (WGS) entry which is preliminary data.</text>
</comment>
<organism evidence="2 3">
    <name type="scientific">Roseomonas acroporae</name>
    <dbReference type="NCBI Taxonomy" id="2937791"/>
    <lineage>
        <taxon>Bacteria</taxon>
        <taxon>Pseudomonadati</taxon>
        <taxon>Pseudomonadota</taxon>
        <taxon>Alphaproteobacteria</taxon>
        <taxon>Acetobacterales</taxon>
        <taxon>Roseomonadaceae</taxon>
        <taxon>Roseomonas</taxon>
    </lineage>
</organism>
<dbReference type="CDD" id="cd09874">
    <property type="entry name" value="PIN_MT3492-like"/>
    <property type="match status" value="1"/>
</dbReference>
<dbReference type="AlphaFoldDB" id="A0A9X1YL55"/>
<proteinExistence type="predicted"/>
<sequence>MTKERSRVYWDSDCFLAWLQEEAGKVDGCRAVLDEADAGRTLIVTSALTIAEVLSMRHRQAISASQRSKVQAFFRRDYIAVVNVTRRLAEAARDVVWDHGVMPKDALHVVTAIDAKVSALHTFDERLLKKSGKLGAPAIEICHPFVSQASLDFGKKN</sequence>
<reference evidence="2" key="1">
    <citation type="submission" date="2022-04" db="EMBL/GenBank/DDBJ databases">
        <title>Roseomonas acroporae sp. nov., isolated from coral Acropora digitifera.</title>
        <authorList>
            <person name="Sun H."/>
        </authorList>
    </citation>
    <scope>NUCLEOTIDE SEQUENCE</scope>
    <source>
        <strain evidence="2">NAR14</strain>
    </source>
</reference>
<evidence type="ECO:0000259" key="1">
    <source>
        <dbReference type="Pfam" id="PF01850"/>
    </source>
</evidence>
<gene>
    <name evidence="2" type="ORF">M0638_26935</name>
</gene>
<evidence type="ECO:0000313" key="2">
    <source>
        <dbReference type="EMBL" id="MCK8787996.1"/>
    </source>
</evidence>